<dbReference type="RefSeq" id="WP_377398849.1">
    <property type="nucleotide sequence ID" value="NZ_JBHTFQ010000001.1"/>
</dbReference>
<accession>A0ABW2UIL2</accession>
<dbReference type="SUPFAM" id="SSF52266">
    <property type="entry name" value="SGNH hydrolase"/>
    <property type="match status" value="2"/>
</dbReference>
<gene>
    <name evidence="1" type="ORF">ACFQXB_02975</name>
</gene>
<evidence type="ECO:0000313" key="2">
    <source>
        <dbReference type="Proteomes" id="UP001596516"/>
    </source>
</evidence>
<organism evidence="1 2">
    <name type="scientific">Plastorhodobacter daqingensis</name>
    <dbReference type="NCBI Taxonomy" id="1387281"/>
    <lineage>
        <taxon>Bacteria</taxon>
        <taxon>Pseudomonadati</taxon>
        <taxon>Pseudomonadota</taxon>
        <taxon>Alphaproteobacteria</taxon>
        <taxon>Rhodobacterales</taxon>
        <taxon>Paracoccaceae</taxon>
        <taxon>Plastorhodobacter</taxon>
    </lineage>
</organism>
<name>A0ABW2UIL2_9RHOB</name>
<reference evidence="2" key="1">
    <citation type="journal article" date="2019" name="Int. J. Syst. Evol. Microbiol.">
        <title>The Global Catalogue of Microorganisms (GCM) 10K type strain sequencing project: providing services to taxonomists for standard genome sequencing and annotation.</title>
        <authorList>
            <consortium name="The Broad Institute Genomics Platform"/>
            <consortium name="The Broad Institute Genome Sequencing Center for Infectious Disease"/>
            <person name="Wu L."/>
            <person name="Ma J."/>
        </authorList>
    </citation>
    <scope>NUCLEOTIDE SEQUENCE [LARGE SCALE GENOMIC DNA]</scope>
    <source>
        <strain evidence="2">CGMCC 1.12750</strain>
    </source>
</reference>
<dbReference type="InterPro" id="IPR036514">
    <property type="entry name" value="SGNH_hydro_sf"/>
</dbReference>
<dbReference type="Gene3D" id="3.40.50.1110">
    <property type="entry name" value="SGNH hydrolase"/>
    <property type="match status" value="2"/>
</dbReference>
<evidence type="ECO:0000313" key="1">
    <source>
        <dbReference type="EMBL" id="MFC7703158.1"/>
    </source>
</evidence>
<protein>
    <recommendedName>
        <fullName evidence="3">SGNH hydrolase-type esterase domain-containing protein</fullName>
    </recommendedName>
</protein>
<comment type="caution">
    <text evidence="1">The sequence shown here is derived from an EMBL/GenBank/DDBJ whole genome shotgun (WGS) entry which is preliminary data.</text>
</comment>
<proteinExistence type="predicted"/>
<dbReference type="Proteomes" id="UP001596516">
    <property type="component" value="Unassembled WGS sequence"/>
</dbReference>
<dbReference type="EMBL" id="JBHTFQ010000001">
    <property type="protein sequence ID" value="MFC7703158.1"/>
    <property type="molecule type" value="Genomic_DNA"/>
</dbReference>
<evidence type="ECO:0008006" key="3">
    <source>
        <dbReference type="Google" id="ProtNLM"/>
    </source>
</evidence>
<sequence>MFLAIGASLTGLAVQTASRRHRIRNLQPPVVAWGDSLTAGAGVTGAGRRYPAVASGLFTPPRTILNEGIGGQTSTQIAARQGAVPILVTATGPLPLRLAREWDFSGGLQGWMSRAAANPPAQVRTENGALVIEALGTPQTGAQVWLGETLPQGTVCTVEFDIDLGGGGWVEVGLANAPSAGHASGDWSATLGFSSGGRKSLTFTVGTALLPTANSLLVMPHTRVGTYRIRDMRISTRSQVGLGAKSVNVLTNSGAFSGSINGSIGGVSGTITTDAAGNWTFARSTPGPRVTLAADSVFVPEKSVSLRDHDAWIWAGRNNFSDPARVKADIAAMVAHLGHGRFLVGAVLPSANDTASGVAMIQALNADLAAAYGVRFVNLVGALQAAGDGTAGDASDIAAGRIPRSLRSDAIHLNDAGYAVVATAMAAADQGTA</sequence>
<keyword evidence="2" id="KW-1185">Reference proteome</keyword>